<dbReference type="Proteomes" id="UP000593565">
    <property type="component" value="Unassembled WGS sequence"/>
</dbReference>
<evidence type="ECO:0000256" key="3">
    <source>
        <dbReference type="ARBA" id="ARBA00023242"/>
    </source>
</evidence>
<keyword evidence="3" id="KW-0539">Nucleus</keyword>
<feature type="compositionally biased region" description="Basic and acidic residues" evidence="4">
    <location>
        <begin position="187"/>
        <end position="200"/>
    </location>
</feature>
<dbReference type="AlphaFoldDB" id="A0A7J6ALE1"/>
<comment type="subcellular location">
    <subcellularLocation>
        <location evidence="1">Nucleus</location>
    </subcellularLocation>
</comment>
<dbReference type="InterPro" id="IPR003107">
    <property type="entry name" value="HAT"/>
</dbReference>
<dbReference type="Gene3D" id="1.25.40.10">
    <property type="entry name" value="Tetratricopeptide repeat domain"/>
    <property type="match status" value="3"/>
</dbReference>
<dbReference type="GO" id="GO:0031048">
    <property type="term" value="P:regulatory ncRNA-mediated heterochromatin formation"/>
    <property type="evidence" value="ECO:0007669"/>
    <property type="project" value="TreeGrafter"/>
</dbReference>
<accession>A0A7J6ALE1</accession>
<dbReference type="InterPro" id="IPR011990">
    <property type="entry name" value="TPR-like_helical_dom_sf"/>
</dbReference>
<reference evidence="5 6" key="1">
    <citation type="submission" date="2020-02" db="EMBL/GenBank/DDBJ databases">
        <title>A chromosome-scale genome assembly of the black bullhead catfish (Ameiurus melas).</title>
        <authorList>
            <person name="Wen M."/>
            <person name="Zham M."/>
            <person name="Cabau C."/>
            <person name="Klopp C."/>
            <person name="Donnadieu C."/>
            <person name="Roques C."/>
            <person name="Bouchez O."/>
            <person name="Lampietro C."/>
            <person name="Jouanno E."/>
            <person name="Herpin A."/>
            <person name="Louis A."/>
            <person name="Berthelot C."/>
            <person name="Parey E."/>
            <person name="Roest-Crollius H."/>
            <person name="Braasch I."/>
            <person name="Postlethwait J."/>
            <person name="Robinson-Rechavi M."/>
            <person name="Echchiki A."/>
            <person name="Begum T."/>
            <person name="Montfort J."/>
            <person name="Schartl M."/>
            <person name="Bobe J."/>
            <person name="Guiguen Y."/>
        </authorList>
    </citation>
    <scope>NUCLEOTIDE SEQUENCE [LARGE SCALE GENOMIC DNA]</scope>
    <source>
        <strain evidence="5">M_S1</strain>
        <tissue evidence="5">Blood</tissue>
    </source>
</reference>
<feature type="compositionally biased region" description="Basic and acidic residues" evidence="4">
    <location>
        <begin position="89"/>
        <end position="98"/>
    </location>
</feature>
<dbReference type="CDD" id="cd22200">
    <property type="entry name" value="NRDE2_MID"/>
    <property type="match status" value="1"/>
</dbReference>
<feature type="compositionally biased region" description="Low complexity" evidence="4">
    <location>
        <begin position="214"/>
        <end position="228"/>
    </location>
</feature>
<evidence type="ECO:0000256" key="4">
    <source>
        <dbReference type="SAM" id="MobiDB-lite"/>
    </source>
</evidence>
<dbReference type="Pfam" id="PF08424">
    <property type="entry name" value="NRDE-2"/>
    <property type="match status" value="1"/>
</dbReference>
<feature type="compositionally biased region" description="Basic and acidic residues" evidence="4">
    <location>
        <begin position="107"/>
        <end position="116"/>
    </location>
</feature>
<evidence type="ECO:0008006" key="7">
    <source>
        <dbReference type="Google" id="ProtNLM"/>
    </source>
</evidence>
<feature type="compositionally biased region" description="Basic residues" evidence="4">
    <location>
        <begin position="71"/>
        <end position="88"/>
    </location>
</feature>
<sequence>MALFPAFGGVSDADKSEKTDLEWLSNRSFISGGALSLHQHTTHRHTEESPTPRPTQTSEQKSDEDEDDTRSKKRRKKEKKKRKRQKKRSRDDSEKSDSDTVYPSDLLNRELEPSQRQEDLVNVAGVLWLDDLQCPSEKLFYLDRKSDPANWEYKSLYRAHITRYKRKGRSALGLDSRTQGVCWEDSAPDRKRKEKREERYFSPSSRRLLNSEAPPTLSTPPTDSTISSDAASFIPLPPCKEESDSAPQISTSADPLQVYDLATSLWLEGKGQPEVKGQVQPPSSNMLTARVEEFNRKLRENPTDVNMWLEFIQFQDEVGATLSGQGVESERALWDRKLSVVERALQLNPGSVELKLHRLRLGKGLWDSTTQLKEWKKVVFIHPNSAPLWRSYILFTQSQFSSFSVPMVTSVYRKCLSTLSAVQDGQLTSHPALPGTEHHLLDLFVRQCHFLRQAGHSEKAVCLFQALIEFTFFKPDNVRDLTTKQQVEFFETFWDSGEPRVGEGGARGWKTWMKQQERGGWIQTPDTEEEDEGDDEDEIKDKTQPRWRIWLDVESWREANHWLPWRPDKAKGQLEEECEDPDRQVLFDDIGLSLIRVELPELRLCLLLSFLHILGVPIGSTSSSSPIWDDSTLLDDSALLDETLDNERPLTSHDIPLTGISAVGHMTSQCDSRKKRAGLCKQGEEFVRNVLEQTLPLFPPQDRTEVTLCWMRYEKLKVLQCVRSGNKKCIRVQGKRSKRLLKRLLKQQENRSSLSLWREYGHVEWLLGNIEEARRVFDSALTLGRASGLHDSALCNLCLLYAQLEMELLCLGGAESVKATPTSATSSRAVYILTKLAEGATYRPFTGEISAVTILKSRKAYEHAVSEGVACEKACALIGCFGLFQYLTLGVDAADAVFTQARENLTCTQQREAMCILHVALLHHHASVRVFPLRRVRSALRDALTLLPHSAPLWRLHLQVDTRHYNAANTRRFLHAIAKGNHSILPRLFTLTTEQQRKKRIDAVLRSGLPAESLPVFPESGLYNRIRALFEVAVATEGGAHCPLLWRRYINFMVCNGDVERGRGIFYRALQHVPWVKVLYTDAVSLFPDRVQEVLDLLMEKELRLRTPMEELDILLED</sequence>
<feature type="region of interest" description="Disordered" evidence="4">
    <location>
        <begin position="34"/>
        <end position="116"/>
    </location>
</feature>
<feature type="compositionally biased region" description="Acidic residues" evidence="4">
    <location>
        <begin position="526"/>
        <end position="538"/>
    </location>
</feature>
<feature type="region of interest" description="Disordered" evidence="4">
    <location>
        <begin position="185"/>
        <end position="250"/>
    </location>
</feature>
<dbReference type="InterPro" id="IPR013633">
    <property type="entry name" value="NRDE-2"/>
</dbReference>
<feature type="region of interest" description="Disordered" evidence="4">
    <location>
        <begin position="517"/>
        <end position="539"/>
    </location>
</feature>
<protein>
    <recommendedName>
        <fullName evidence="7">Protein NRDE2 homolog</fullName>
    </recommendedName>
</protein>
<organism evidence="5 6">
    <name type="scientific">Ameiurus melas</name>
    <name type="common">Black bullhead</name>
    <name type="synonym">Silurus melas</name>
    <dbReference type="NCBI Taxonomy" id="219545"/>
    <lineage>
        <taxon>Eukaryota</taxon>
        <taxon>Metazoa</taxon>
        <taxon>Chordata</taxon>
        <taxon>Craniata</taxon>
        <taxon>Vertebrata</taxon>
        <taxon>Euteleostomi</taxon>
        <taxon>Actinopterygii</taxon>
        <taxon>Neopterygii</taxon>
        <taxon>Teleostei</taxon>
        <taxon>Ostariophysi</taxon>
        <taxon>Siluriformes</taxon>
        <taxon>Ictaluridae</taxon>
        <taxon>Ameiurus</taxon>
    </lineage>
</organism>
<dbReference type="GO" id="GO:0071013">
    <property type="term" value="C:catalytic step 2 spliceosome"/>
    <property type="evidence" value="ECO:0007669"/>
    <property type="project" value="TreeGrafter"/>
</dbReference>
<evidence type="ECO:0000313" key="5">
    <source>
        <dbReference type="EMBL" id="KAF4083762.1"/>
    </source>
</evidence>
<dbReference type="SMART" id="SM00386">
    <property type="entry name" value="HAT"/>
    <property type="match status" value="5"/>
</dbReference>
<gene>
    <name evidence="5" type="ORF">AMELA_G00120450</name>
</gene>
<evidence type="ECO:0000313" key="6">
    <source>
        <dbReference type="Proteomes" id="UP000593565"/>
    </source>
</evidence>
<dbReference type="PANTHER" id="PTHR13471:SF0">
    <property type="entry name" value="NUCLEAR EXOSOME REGULATOR NRDE2"/>
    <property type="match status" value="1"/>
</dbReference>
<dbReference type="SUPFAM" id="SSF48452">
    <property type="entry name" value="TPR-like"/>
    <property type="match status" value="2"/>
</dbReference>
<dbReference type="PANTHER" id="PTHR13471">
    <property type="entry name" value="TETRATRICOPEPTIDE-LIKE HELICAL"/>
    <property type="match status" value="1"/>
</dbReference>
<dbReference type="GO" id="GO:1902369">
    <property type="term" value="P:negative regulation of RNA catabolic process"/>
    <property type="evidence" value="ECO:0007669"/>
    <property type="project" value="TreeGrafter"/>
</dbReference>
<keyword evidence="6" id="KW-1185">Reference proteome</keyword>
<dbReference type="GO" id="GO:0006396">
    <property type="term" value="P:RNA processing"/>
    <property type="evidence" value="ECO:0007669"/>
    <property type="project" value="InterPro"/>
</dbReference>
<evidence type="ECO:0000256" key="1">
    <source>
        <dbReference type="ARBA" id="ARBA00004123"/>
    </source>
</evidence>
<proteinExistence type="inferred from homology"/>
<comment type="similarity">
    <text evidence="2">Belongs to the NRDE2 family.</text>
</comment>
<name>A0A7J6ALE1_AMEME</name>
<evidence type="ECO:0000256" key="2">
    <source>
        <dbReference type="ARBA" id="ARBA00009265"/>
    </source>
</evidence>
<dbReference type="EMBL" id="JAAGNN010000010">
    <property type="protein sequence ID" value="KAF4083762.1"/>
    <property type="molecule type" value="Genomic_DNA"/>
</dbReference>
<comment type="caution">
    <text evidence="5">The sequence shown here is derived from an EMBL/GenBank/DDBJ whole genome shotgun (WGS) entry which is preliminary data.</text>
</comment>